<dbReference type="InterPro" id="IPR004211">
    <property type="entry name" value="Endonuclease_7"/>
</dbReference>
<organism evidence="1 2">
    <name type="scientific">Nocardia farcinica</name>
    <dbReference type="NCBI Taxonomy" id="37329"/>
    <lineage>
        <taxon>Bacteria</taxon>
        <taxon>Bacillati</taxon>
        <taxon>Actinomycetota</taxon>
        <taxon>Actinomycetes</taxon>
        <taxon>Mycobacteriales</taxon>
        <taxon>Nocardiaceae</taxon>
        <taxon>Nocardia</taxon>
    </lineage>
</organism>
<sequence length="111" mass="12263">MRERARASRLEAVYGITEDEYQRIYAAQGGCCYICRRAKGTGRKRLSVDHDHTTGYVRGLLCKPCNLNVIGHLRDDPAALRRGADYLTNPPAFAVVGRRAVPNQKGVSDGT</sequence>
<dbReference type="KEGG" id="nfr:ERS450000_03498"/>
<name>A0A0H5NVM6_NOCFR</name>
<dbReference type="EMBL" id="LN868939">
    <property type="protein sequence ID" value="CRY79845.1"/>
    <property type="molecule type" value="Genomic_DNA"/>
</dbReference>
<evidence type="ECO:0000313" key="2">
    <source>
        <dbReference type="Proteomes" id="UP000057820"/>
    </source>
</evidence>
<evidence type="ECO:0000313" key="1">
    <source>
        <dbReference type="EMBL" id="CRY79845.1"/>
    </source>
</evidence>
<keyword evidence="1" id="KW-0540">Nuclease</keyword>
<accession>A0A0H5NVM6</accession>
<dbReference type="Proteomes" id="UP000057820">
    <property type="component" value="Plasmid 2"/>
</dbReference>
<dbReference type="SUPFAM" id="SSF54060">
    <property type="entry name" value="His-Me finger endonucleases"/>
    <property type="match status" value="1"/>
</dbReference>
<keyword evidence="1" id="KW-0614">Plasmid</keyword>
<proteinExistence type="predicted"/>
<dbReference type="AlphaFoldDB" id="A0A0H5NVM6"/>
<dbReference type="InterPro" id="IPR038563">
    <property type="entry name" value="Endonuclease_7_sf"/>
</dbReference>
<reference evidence="2" key="1">
    <citation type="submission" date="2015-03" db="EMBL/GenBank/DDBJ databases">
        <authorList>
            <consortium name="Pathogen Informatics"/>
        </authorList>
    </citation>
    <scope>NUCLEOTIDE SEQUENCE [LARGE SCALE GENOMIC DNA]</scope>
    <source>
        <strain evidence="2">NCTC11134</strain>
        <plasmid evidence="2">2</plasmid>
    </source>
</reference>
<dbReference type="Gene3D" id="3.40.1800.10">
    <property type="entry name" value="His-Me finger endonucleases"/>
    <property type="match status" value="1"/>
</dbReference>
<dbReference type="Pfam" id="PF02945">
    <property type="entry name" value="Endonuclease_7"/>
    <property type="match status" value="1"/>
</dbReference>
<geneLocation type="plasmid" evidence="1">
    <name>2</name>
</geneLocation>
<protein>
    <submittedName>
        <fullName evidence="1">Recombination endonuclease VII</fullName>
    </submittedName>
</protein>
<dbReference type="InterPro" id="IPR044925">
    <property type="entry name" value="His-Me_finger_sf"/>
</dbReference>
<keyword evidence="1" id="KW-0378">Hydrolase</keyword>
<keyword evidence="1" id="KW-0255">Endonuclease</keyword>
<dbReference type="GO" id="GO:0004519">
    <property type="term" value="F:endonuclease activity"/>
    <property type="evidence" value="ECO:0007669"/>
    <property type="project" value="UniProtKB-KW"/>
</dbReference>
<gene>
    <name evidence="1" type="ORF">ERS450000_03498</name>
</gene>